<evidence type="ECO:0000313" key="1">
    <source>
        <dbReference type="EMBL" id="GIY55715.1"/>
    </source>
</evidence>
<reference evidence="1 2" key="1">
    <citation type="submission" date="2021-06" db="EMBL/GenBank/DDBJ databases">
        <title>Caerostris extrusa draft genome.</title>
        <authorList>
            <person name="Kono N."/>
            <person name="Arakawa K."/>
        </authorList>
    </citation>
    <scope>NUCLEOTIDE SEQUENCE [LARGE SCALE GENOMIC DNA]</scope>
</reference>
<proteinExistence type="predicted"/>
<sequence>MSPYYYIHLKFVAKNYASSPIVSNKKRKQMTRMGKLVSHTSCRIHVPCPKCVKCSLLSLQWVAKGARDKKRKATDWLFKVKRIRWCLERGKTRLIFLAHTSRYVSPDWAPVCSGYVCVCFMYIWRGWKSRFTNVGQLGVCWGLKYNRLALSSWRAFLSYIEVR</sequence>
<dbReference type="EMBL" id="BPLR01012665">
    <property type="protein sequence ID" value="GIY55715.1"/>
    <property type="molecule type" value="Genomic_DNA"/>
</dbReference>
<organism evidence="1 2">
    <name type="scientific">Caerostris extrusa</name>
    <name type="common">Bark spider</name>
    <name type="synonym">Caerostris bankana</name>
    <dbReference type="NCBI Taxonomy" id="172846"/>
    <lineage>
        <taxon>Eukaryota</taxon>
        <taxon>Metazoa</taxon>
        <taxon>Ecdysozoa</taxon>
        <taxon>Arthropoda</taxon>
        <taxon>Chelicerata</taxon>
        <taxon>Arachnida</taxon>
        <taxon>Araneae</taxon>
        <taxon>Araneomorphae</taxon>
        <taxon>Entelegynae</taxon>
        <taxon>Araneoidea</taxon>
        <taxon>Araneidae</taxon>
        <taxon>Caerostris</taxon>
    </lineage>
</organism>
<keyword evidence="2" id="KW-1185">Reference proteome</keyword>
<evidence type="ECO:0000313" key="2">
    <source>
        <dbReference type="Proteomes" id="UP001054945"/>
    </source>
</evidence>
<comment type="caution">
    <text evidence="1">The sequence shown here is derived from an EMBL/GenBank/DDBJ whole genome shotgun (WGS) entry which is preliminary data.</text>
</comment>
<name>A0AAV4UDA2_CAEEX</name>
<gene>
    <name evidence="1" type="ORF">CEXT_810251</name>
</gene>
<protein>
    <recommendedName>
        <fullName evidence="3">Ribosomal protein S14</fullName>
    </recommendedName>
</protein>
<dbReference type="Proteomes" id="UP001054945">
    <property type="component" value="Unassembled WGS sequence"/>
</dbReference>
<dbReference type="AlphaFoldDB" id="A0AAV4UDA2"/>
<accession>A0AAV4UDA2</accession>
<evidence type="ECO:0008006" key="3">
    <source>
        <dbReference type="Google" id="ProtNLM"/>
    </source>
</evidence>